<reference evidence="1 2" key="1">
    <citation type="submission" date="2011-08" db="EMBL/GenBank/DDBJ databases">
        <title>The Genome Sequence of Clostridium orbiscindens 1_3_50AFAA.</title>
        <authorList>
            <consortium name="The Broad Institute Genome Sequencing Platform"/>
            <person name="Earl A."/>
            <person name="Ward D."/>
            <person name="Feldgarden M."/>
            <person name="Gevers D."/>
            <person name="Daigneault M."/>
            <person name="Strauss J."/>
            <person name="Allen-Vercoe E."/>
            <person name="Young S.K."/>
            <person name="Zeng Q."/>
            <person name="Gargeya S."/>
            <person name="Fitzgerald M."/>
            <person name="Haas B."/>
            <person name="Abouelleil A."/>
            <person name="Alvarado L."/>
            <person name="Arachchi H.M."/>
            <person name="Berlin A."/>
            <person name="Brown A."/>
            <person name="Chapman S.B."/>
            <person name="Chen Z."/>
            <person name="Dunbar C."/>
            <person name="Freedman E."/>
            <person name="Gearin G."/>
            <person name="Gellesch M."/>
            <person name="Goldberg J."/>
            <person name="Griggs A."/>
            <person name="Gujja S."/>
            <person name="Heiman D."/>
            <person name="Howarth C."/>
            <person name="Larson L."/>
            <person name="Lui A."/>
            <person name="MacDonald P.J.P."/>
            <person name="Montmayeur A."/>
            <person name="Murphy C."/>
            <person name="Neiman D."/>
            <person name="Pearson M."/>
            <person name="Priest M."/>
            <person name="Roberts A."/>
            <person name="Saif S."/>
            <person name="Shea T."/>
            <person name="Shenoy N."/>
            <person name="Sisk P."/>
            <person name="Stolte C."/>
            <person name="Sykes S."/>
            <person name="Wortman J."/>
            <person name="Nusbaum C."/>
            <person name="Birren B."/>
        </authorList>
    </citation>
    <scope>NUCLEOTIDE SEQUENCE [LARGE SCALE GENOMIC DNA]</scope>
    <source>
        <strain evidence="1 2">1_3_50AFAA</strain>
    </source>
</reference>
<dbReference type="HOGENOM" id="CLU_2329602_0_0_9"/>
<comment type="caution">
    <text evidence="1">The sequence shown here is derived from an EMBL/GenBank/DDBJ whole genome shotgun (WGS) entry which is preliminary data.</text>
</comment>
<protein>
    <submittedName>
        <fullName evidence="1">Uncharacterized protein</fullName>
    </submittedName>
</protein>
<gene>
    <name evidence="1" type="ORF">HMPREF9460_03254</name>
</gene>
<organism evidence="1 2">
    <name type="scientific">Flavonifractor plautii 1_3_50AFAA</name>
    <dbReference type="NCBI Taxonomy" id="742738"/>
    <lineage>
        <taxon>Bacteria</taxon>
        <taxon>Bacillati</taxon>
        <taxon>Bacillota</taxon>
        <taxon>Clostridia</taxon>
        <taxon>Eubacteriales</taxon>
        <taxon>Oscillospiraceae</taxon>
        <taxon>Flavonifractor</taxon>
    </lineage>
</organism>
<accession>A0A096D8R1</accession>
<evidence type="ECO:0000313" key="1">
    <source>
        <dbReference type="EMBL" id="KGF53929.1"/>
    </source>
</evidence>
<evidence type="ECO:0000313" key="2">
    <source>
        <dbReference type="Proteomes" id="UP000029585"/>
    </source>
</evidence>
<dbReference type="RefSeq" id="WP_024724642.1">
    <property type="nucleotide sequence ID" value="NZ_KN174165.1"/>
</dbReference>
<sequence length="98" mass="11211">MVNDWESAFEACPPYGEGKGAYGPEDTALLTEMERTLEKLLPWLEAEGVYLLNEYLEVYRRYARRSSRYYFYRGSLYGAREALEIWAEEHGGSGGALA</sequence>
<proteinExistence type="predicted"/>
<keyword evidence="2" id="KW-1185">Reference proteome</keyword>
<dbReference type="Proteomes" id="UP000029585">
    <property type="component" value="Unassembled WGS sequence"/>
</dbReference>
<dbReference type="AlphaFoldDB" id="A0A096D8R1"/>
<dbReference type="PATRIC" id="fig|742738.3.peg.3349"/>
<dbReference type="EMBL" id="ADLO01000100">
    <property type="protein sequence ID" value="KGF53929.1"/>
    <property type="molecule type" value="Genomic_DNA"/>
</dbReference>
<name>A0A096D8R1_FLAPL</name>